<organism evidence="9 10">
    <name type="scientific">Sorangium cellulosum (strain So ce56)</name>
    <name type="common">Polyangium cellulosum (strain So ce56)</name>
    <dbReference type="NCBI Taxonomy" id="448385"/>
    <lineage>
        <taxon>Bacteria</taxon>
        <taxon>Pseudomonadati</taxon>
        <taxon>Myxococcota</taxon>
        <taxon>Polyangia</taxon>
        <taxon>Polyangiales</taxon>
        <taxon>Polyangiaceae</taxon>
        <taxon>Sorangium</taxon>
    </lineage>
</organism>
<evidence type="ECO:0000256" key="3">
    <source>
        <dbReference type="ARBA" id="ARBA00007275"/>
    </source>
</evidence>
<keyword evidence="5 9" id="KW-0378">Hydrolase</keyword>
<evidence type="ECO:0000256" key="7">
    <source>
        <dbReference type="ARBA" id="ARBA00032272"/>
    </source>
</evidence>
<dbReference type="Pfam" id="PF00293">
    <property type="entry name" value="NUDIX"/>
    <property type="match status" value="1"/>
</dbReference>
<evidence type="ECO:0000313" key="10">
    <source>
        <dbReference type="Proteomes" id="UP000002139"/>
    </source>
</evidence>
<protein>
    <recommendedName>
        <fullName evidence="4">GDP-mannose pyrophosphatase</fullName>
    </recommendedName>
    <alternativeName>
        <fullName evidence="6">GDP-mannose hydrolase</fullName>
    </alternativeName>
    <alternativeName>
        <fullName evidence="7">GDPMK</fullName>
    </alternativeName>
</protein>
<evidence type="ECO:0000256" key="1">
    <source>
        <dbReference type="ARBA" id="ARBA00000847"/>
    </source>
</evidence>
<evidence type="ECO:0000259" key="8">
    <source>
        <dbReference type="PROSITE" id="PS51462"/>
    </source>
</evidence>
<proteinExistence type="inferred from homology"/>
<dbReference type="CDD" id="cd03424">
    <property type="entry name" value="NUDIX_ADPRase_Nudt5_UGPPase_Nudt14"/>
    <property type="match status" value="1"/>
</dbReference>
<gene>
    <name evidence="9" type="primary">nudF</name>
    <name evidence="9" type="ordered locus">sce6438</name>
</gene>
<feature type="domain" description="Nudix hydrolase" evidence="8">
    <location>
        <begin position="40"/>
        <end position="169"/>
    </location>
</feature>
<dbReference type="GO" id="GO:0006753">
    <property type="term" value="P:nucleoside phosphate metabolic process"/>
    <property type="evidence" value="ECO:0007669"/>
    <property type="project" value="TreeGrafter"/>
</dbReference>
<dbReference type="InterPro" id="IPR000086">
    <property type="entry name" value="NUDIX_hydrolase_dom"/>
</dbReference>
<comment type="catalytic activity">
    <reaction evidence="1">
        <text>GDP-alpha-D-mannose + H2O = alpha-D-mannose 1-phosphate + GMP + 2 H(+)</text>
        <dbReference type="Rhea" id="RHEA:27978"/>
        <dbReference type="ChEBI" id="CHEBI:15377"/>
        <dbReference type="ChEBI" id="CHEBI:15378"/>
        <dbReference type="ChEBI" id="CHEBI:57527"/>
        <dbReference type="ChEBI" id="CHEBI:58115"/>
        <dbReference type="ChEBI" id="CHEBI:58409"/>
    </reaction>
</comment>
<keyword evidence="10" id="KW-1185">Reference proteome</keyword>
<comment type="similarity">
    <text evidence="3">Belongs to the Nudix hydrolase family. NudK subfamily.</text>
</comment>
<evidence type="ECO:0000256" key="6">
    <source>
        <dbReference type="ARBA" id="ARBA00032162"/>
    </source>
</evidence>
<comment type="cofactor">
    <cofactor evidence="2">
        <name>Mg(2+)</name>
        <dbReference type="ChEBI" id="CHEBI:18420"/>
    </cofactor>
</comment>
<dbReference type="STRING" id="448385.sce6438"/>
<evidence type="ECO:0000256" key="5">
    <source>
        <dbReference type="ARBA" id="ARBA00022801"/>
    </source>
</evidence>
<evidence type="ECO:0000313" key="9">
    <source>
        <dbReference type="EMBL" id="CAN96607.1"/>
    </source>
</evidence>
<evidence type="ECO:0000256" key="4">
    <source>
        <dbReference type="ARBA" id="ARBA00016377"/>
    </source>
</evidence>
<dbReference type="HOGENOM" id="CLU_062658_8_0_7"/>
<dbReference type="KEGG" id="scl:sce6438"/>
<reference evidence="9 10" key="1">
    <citation type="journal article" date="2007" name="Nat. Biotechnol.">
        <title>Complete genome sequence of the myxobacterium Sorangium cellulosum.</title>
        <authorList>
            <person name="Schneiker S."/>
            <person name="Perlova O."/>
            <person name="Kaiser O."/>
            <person name="Gerth K."/>
            <person name="Alici A."/>
            <person name="Altmeyer M.O."/>
            <person name="Bartels D."/>
            <person name="Bekel T."/>
            <person name="Beyer S."/>
            <person name="Bode E."/>
            <person name="Bode H.B."/>
            <person name="Bolten C.J."/>
            <person name="Choudhuri J.V."/>
            <person name="Doss S."/>
            <person name="Elnakady Y.A."/>
            <person name="Frank B."/>
            <person name="Gaigalat L."/>
            <person name="Goesmann A."/>
            <person name="Groeger C."/>
            <person name="Gross F."/>
            <person name="Jelsbak L."/>
            <person name="Jelsbak L."/>
            <person name="Kalinowski J."/>
            <person name="Kegler C."/>
            <person name="Knauber T."/>
            <person name="Konietzny S."/>
            <person name="Kopp M."/>
            <person name="Krause L."/>
            <person name="Krug D."/>
            <person name="Linke B."/>
            <person name="Mahmud T."/>
            <person name="Martinez-Arias R."/>
            <person name="McHardy A.C."/>
            <person name="Merai M."/>
            <person name="Meyer F."/>
            <person name="Mormann S."/>
            <person name="Munoz-Dorado J."/>
            <person name="Perez J."/>
            <person name="Pradella S."/>
            <person name="Rachid S."/>
            <person name="Raddatz G."/>
            <person name="Rosenau F."/>
            <person name="Rueckert C."/>
            <person name="Sasse F."/>
            <person name="Scharfe M."/>
            <person name="Schuster S.C."/>
            <person name="Suen G."/>
            <person name="Treuner-Lange A."/>
            <person name="Velicer G.J."/>
            <person name="Vorholter F.-J."/>
            <person name="Weissman K.J."/>
            <person name="Welch R.D."/>
            <person name="Wenzel S.C."/>
            <person name="Whitworth D.E."/>
            <person name="Wilhelm S."/>
            <person name="Wittmann C."/>
            <person name="Bloecker H."/>
            <person name="Puehler A."/>
            <person name="Mueller R."/>
        </authorList>
    </citation>
    <scope>NUCLEOTIDE SEQUENCE [LARGE SCALE GENOMIC DNA]</scope>
    <source>
        <strain evidence="10">So ce56</strain>
    </source>
</reference>
<dbReference type="EMBL" id="AM746676">
    <property type="protein sequence ID" value="CAN96607.1"/>
    <property type="molecule type" value="Genomic_DNA"/>
</dbReference>
<dbReference type="eggNOG" id="COG0494">
    <property type="taxonomic scope" value="Bacteria"/>
</dbReference>
<dbReference type="InterPro" id="IPR020084">
    <property type="entry name" value="NUDIX_hydrolase_CS"/>
</dbReference>
<dbReference type="AlphaFoldDB" id="A9GKL7"/>
<evidence type="ECO:0000256" key="2">
    <source>
        <dbReference type="ARBA" id="ARBA00001946"/>
    </source>
</evidence>
<dbReference type="PROSITE" id="PS00893">
    <property type="entry name" value="NUDIX_BOX"/>
    <property type="match status" value="1"/>
</dbReference>
<dbReference type="GO" id="GO:0016787">
    <property type="term" value="F:hydrolase activity"/>
    <property type="evidence" value="ECO:0007669"/>
    <property type="project" value="UniProtKB-KW"/>
</dbReference>
<sequence>MGITIPRRHASALAGTFGPLAIHRHEVMAAGASYPAFTLELADWISVAAITDEGQFVLVRQYRHGVDAVTIETAGGLVDPGEEPAAAAPRELLEETGYAVESLETLGWVHPNPALQANRCFLYLARGARRVGEPEGDEHESTEAVLMSADDVRAAMQDGRISHSIAVITLLRALAVAHEPWERPVRRLTR</sequence>
<dbReference type="InterPro" id="IPR015797">
    <property type="entry name" value="NUDIX_hydrolase-like_dom_sf"/>
</dbReference>
<dbReference type="PANTHER" id="PTHR11839">
    <property type="entry name" value="UDP/ADP-SUGAR PYROPHOSPHATASE"/>
    <property type="match status" value="1"/>
</dbReference>
<dbReference type="GO" id="GO:0005829">
    <property type="term" value="C:cytosol"/>
    <property type="evidence" value="ECO:0007669"/>
    <property type="project" value="TreeGrafter"/>
</dbReference>
<name>A9GKL7_SORC5</name>
<dbReference type="PANTHER" id="PTHR11839:SF18">
    <property type="entry name" value="NUDIX HYDROLASE DOMAIN-CONTAINING PROTEIN"/>
    <property type="match status" value="1"/>
</dbReference>
<accession>A9GKL7</accession>
<dbReference type="RefSeq" id="WP_012239056.1">
    <property type="nucleotide sequence ID" value="NC_010162.1"/>
</dbReference>
<dbReference type="Gene3D" id="3.90.79.10">
    <property type="entry name" value="Nucleoside Triphosphate Pyrophosphohydrolase"/>
    <property type="match status" value="1"/>
</dbReference>
<dbReference type="Proteomes" id="UP000002139">
    <property type="component" value="Chromosome"/>
</dbReference>
<dbReference type="PROSITE" id="PS51462">
    <property type="entry name" value="NUDIX"/>
    <property type="match status" value="1"/>
</dbReference>
<dbReference type="GO" id="GO:0019693">
    <property type="term" value="P:ribose phosphate metabolic process"/>
    <property type="evidence" value="ECO:0007669"/>
    <property type="project" value="TreeGrafter"/>
</dbReference>
<dbReference type="SUPFAM" id="SSF55811">
    <property type="entry name" value="Nudix"/>
    <property type="match status" value="1"/>
</dbReference>
<dbReference type="BioCyc" id="SCEL448385:SCE_RS33015-MONOMER"/>